<dbReference type="RefSeq" id="WP_377121363.1">
    <property type="nucleotide sequence ID" value="NZ_JBHRSD010000010.1"/>
</dbReference>
<evidence type="ECO:0000313" key="2">
    <source>
        <dbReference type="Proteomes" id="UP001595453"/>
    </source>
</evidence>
<dbReference type="InterPro" id="IPR021244">
    <property type="entry name" value="DUF2802"/>
</dbReference>
<gene>
    <name evidence="1" type="ORF">ACFOEE_04550</name>
</gene>
<reference evidence="2" key="1">
    <citation type="journal article" date="2019" name="Int. J. Syst. Evol. Microbiol.">
        <title>The Global Catalogue of Microorganisms (GCM) 10K type strain sequencing project: providing services to taxonomists for standard genome sequencing and annotation.</title>
        <authorList>
            <consortium name="The Broad Institute Genomics Platform"/>
            <consortium name="The Broad Institute Genome Sequencing Center for Infectious Disease"/>
            <person name="Wu L."/>
            <person name="Ma J."/>
        </authorList>
    </citation>
    <scope>NUCLEOTIDE SEQUENCE [LARGE SCALE GENOMIC DNA]</scope>
    <source>
        <strain evidence="2">KCTC 42730</strain>
    </source>
</reference>
<dbReference type="EMBL" id="JBHRSD010000010">
    <property type="protein sequence ID" value="MFC3031779.1"/>
    <property type="molecule type" value="Genomic_DNA"/>
</dbReference>
<dbReference type="Proteomes" id="UP001595453">
    <property type="component" value="Unassembled WGS sequence"/>
</dbReference>
<name>A0ABV7CGK0_9GAMM</name>
<sequence>MIIIGLLVASCALSCVCLGLFYAARKNTDVQRKQIIQQHKHNEALAQQLQILRSEIAEVRAGVLSMSKRIVACEQGSQELAQALSAQKYDDPDARIYSRAVKMIELGADIEEVMRECELPRAEAELLMTLHNKGG</sequence>
<proteinExistence type="predicted"/>
<dbReference type="Pfam" id="PF10975">
    <property type="entry name" value="DUF2802"/>
    <property type="match status" value="1"/>
</dbReference>
<protein>
    <submittedName>
        <fullName evidence="1">DUF2802 domain-containing protein</fullName>
    </submittedName>
</protein>
<evidence type="ECO:0000313" key="1">
    <source>
        <dbReference type="EMBL" id="MFC3031779.1"/>
    </source>
</evidence>
<comment type="caution">
    <text evidence="1">The sequence shown here is derived from an EMBL/GenBank/DDBJ whole genome shotgun (WGS) entry which is preliminary data.</text>
</comment>
<organism evidence="1 2">
    <name type="scientific">Pseudoalteromonas fenneropenaei</name>
    <dbReference type="NCBI Taxonomy" id="1737459"/>
    <lineage>
        <taxon>Bacteria</taxon>
        <taxon>Pseudomonadati</taxon>
        <taxon>Pseudomonadota</taxon>
        <taxon>Gammaproteobacteria</taxon>
        <taxon>Alteromonadales</taxon>
        <taxon>Pseudoalteromonadaceae</taxon>
        <taxon>Pseudoalteromonas</taxon>
    </lineage>
</organism>
<accession>A0ABV7CGK0</accession>
<keyword evidence="2" id="KW-1185">Reference proteome</keyword>